<dbReference type="Gene3D" id="3.80.20.20">
    <property type="entry name" value="Receptor L-domain"/>
    <property type="match status" value="1"/>
</dbReference>
<keyword evidence="3" id="KW-1185">Reference proteome</keyword>
<protein>
    <recommendedName>
        <fullName evidence="4">Receptor L-domain domain-containing protein</fullName>
    </recommendedName>
</protein>
<evidence type="ECO:0000313" key="3">
    <source>
        <dbReference type="Proteomes" id="UP000283090"/>
    </source>
</evidence>
<organism evidence="2 3">
    <name type="scientific">Arthrobotrys flagrans</name>
    <name type="common">Nematode-trapping fungus</name>
    <name type="synonym">Trichothecium flagrans</name>
    <dbReference type="NCBI Taxonomy" id="97331"/>
    <lineage>
        <taxon>Eukaryota</taxon>
        <taxon>Fungi</taxon>
        <taxon>Dikarya</taxon>
        <taxon>Ascomycota</taxon>
        <taxon>Pezizomycotina</taxon>
        <taxon>Orbiliomycetes</taxon>
        <taxon>Orbiliales</taxon>
        <taxon>Orbiliaceae</taxon>
        <taxon>Arthrobotrys</taxon>
    </lineage>
</organism>
<dbReference type="SUPFAM" id="SSF52058">
    <property type="entry name" value="L domain-like"/>
    <property type="match status" value="1"/>
</dbReference>
<dbReference type="GeneID" id="93588024"/>
<sequence>MRLKTLKLSLIYSFTTITVVSSQSTSNCIAELQTINPQSDLDVLSNCVTLSGSLDFGRDIINATIKGIQTTRGALRIPYGAKVQRLEAPDLSFIGGIMHLNGALNLTVLRMPSLTNVGSLRLTRPTESPYPYPTQPTISPYHHPANQPEDYIEVFEDD</sequence>
<keyword evidence="1" id="KW-0732">Signal</keyword>
<comment type="caution">
    <text evidence="2">The sequence shown here is derived from an EMBL/GenBank/DDBJ whole genome shotgun (WGS) entry which is preliminary data.</text>
</comment>
<dbReference type="EMBL" id="SAEB01000007">
    <property type="protein sequence ID" value="RVD83942.1"/>
    <property type="molecule type" value="Genomic_DNA"/>
</dbReference>
<evidence type="ECO:0000313" key="2">
    <source>
        <dbReference type="EMBL" id="RVD83942.1"/>
    </source>
</evidence>
<name>A0A436ZYU1_ARTFL</name>
<feature type="signal peptide" evidence="1">
    <location>
        <begin position="1"/>
        <end position="22"/>
    </location>
</feature>
<dbReference type="RefSeq" id="XP_067489486.1">
    <property type="nucleotide sequence ID" value="XM_067635013.1"/>
</dbReference>
<dbReference type="Proteomes" id="UP000283090">
    <property type="component" value="Unassembled WGS sequence"/>
</dbReference>
<accession>A0A436ZYU1</accession>
<dbReference type="OrthoDB" id="536881at2759"/>
<evidence type="ECO:0008006" key="4">
    <source>
        <dbReference type="Google" id="ProtNLM"/>
    </source>
</evidence>
<evidence type="ECO:0000256" key="1">
    <source>
        <dbReference type="SAM" id="SignalP"/>
    </source>
</evidence>
<dbReference type="AlphaFoldDB" id="A0A436ZYU1"/>
<dbReference type="VEuPathDB" id="FungiDB:DFL_005713"/>
<gene>
    <name evidence="2" type="ORF">DFL_005713</name>
</gene>
<dbReference type="InterPro" id="IPR036941">
    <property type="entry name" value="Rcpt_L-dom_sf"/>
</dbReference>
<feature type="chain" id="PRO_5019103623" description="Receptor L-domain domain-containing protein" evidence="1">
    <location>
        <begin position="23"/>
        <end position="158"/>
    </location>
</feature>
<proteinExistence type="predicted"/>
<reference evidence="2 3" key="1">
    <citation type="submission" date="2019-01" db="EMBL/GenBank/DDBJ databases">
        <title>Intercellular communication is required for trap formation in the nematode-trapping fungus Duddingtonia flagrans.</title>
        <authorList>
            <person name="Youssar L."/>
            <person name="Wernet V."/>
            <person name="Hensel N."/>
            <person name="Hildebrandt H.-G."/>
            <person name="Fischer R."/>
        </authorList>
    </citation>
    <scope>NUCLEOTIDE SEQUENCE [LARGE SCALE GENOMIC DNA]</scope>
    <source>
        <strain evidence="2 3">CBS H-5679</strain>
    </source>
</reference>
<dbReference type="STRING" id="97331.A0A436ZYU1"/>